<dbReference type="PANTHER" id="PTHR30504:SF2">
    <property type="entry name" value="GLUCANS BIOSYNTHESIS PROTEIN G"/>
    <property type="match status" value="1"/>
</dbReference>
<keyword evidence="4 6" id="KW-0732">Signal</keyword>
<dbReference type="PIRSF" id="PIRSF006281">
    <property type="entry name" value="MdoG"/>
    <property type="match status" value="1"/>
</dbReference>
<dbReference type="SUPFAM" id="SSF74650">
    <property type="entry name" value="Galactose mutarotase-like"/>
    <property type="match status" value="1"/>
</dbReference>
<dbReference type="InterPro" id="IPR014718">
    <property type="entry name" value="GH-type_carb-bd"/>
</dbReference>
<dbReference type="EMBL" id="FWFO01000002">
    <property type="protein sequence ID" value="SLN56247.1"/>
    <property type="molecule type" value="Genomic_DNA"/>
</dbReference>
<dbReference type="InterPro" id="IPR014756">
    <property type="entry name" value="Ig_E-set"/>
</dbReference>
<accession>A0A1Y5T5I9</accession>
<keyword evidence="5" id="KW-0574">Periplasm</keyword>
<protein>
    <submittedName>
        <fullName evidence="8">Glucans biosynthesis protein G</fullName>
    </submittedName>
</protein>
<name>A0A1Y5T5I9_9RHOB</name>
<reference evidence="8 9" key="1">
    <citation type="submission" date="2017-03" db="EMBL/GenBank/DDBJ databases">
        <authorList>
            <person name="Afonso C.L."/>
            <person name="Miller P.J."/>
            <person name="Scott M.A."/>
            <person name="Spackman E."/>
            <person name="Goraichik I."/>
            <person name="Dimitrov K.M."/>
            <person name="Suarez D.L."/>
            <person name="Swayne D.E."/>
        </authorList>
    </citation>
    <scope>NUCLEOTIDE SEQUENCE [LARGE SCALE GENOMIC DNA]</scope>
    <source>
        <strain evidence="8 9">CECT 7639</strain>
    </source>
</reference>
<feature type="domain" description="Glucan biosynthesis periplasmic MdoG C-terminal" evidence="7">
    <location>
        <begin position="30"/>
        <end position="498"/>
    </location>
</feature>
<organism evidence="8 9">
    <name type="scientific">Falsiruegeria litorea R37</name>
    <dbReference type="NCBI Taxonomy" id="1200284"/>
    <lineage>
        <taxon>Bacteria</taxon>
        <taxon>Pseudomonadati</taxon>
        <taxon>Pseudomonadota</taxon>
        <taxon>Alphaproteobacteria</taxon>
        <taxon>Rhodobacterales</taxon>
        <taxon>Roseobacteraceae</taxon>
        <taxon>Falsiruegeria</taxon>
    </lineage>
</organism>
<dbReference type="Gene3D" id="2.60.40.10">
    <property type="entry name" value="Immunoglobulins"/>
    <property type="match status" value="1"/>
</dbReference>
<dbReference type="OrthoDB" id="9777817at2"/>
<evidence type="ECO:0000256" key="3">
    <source>
        <dbReference type="ARBA" id="ARBA00009284"/>
    </source>
</evidence>
<dbReference type="GO" id="GO:0030288">
    <property type="term" value="C:outer membrane-bounded periplasmic space"/>
    <property type="evidence" value="ECO:0007669"/>
    <property type="project" value="TreeGrafter"/>
</dbReference>
<evidence type="ECO:0000256" key="2">
    <source>
        <dbReference type="ARBA" id="ARBA00005001"/>
    </source>
</evidence>
<comment type="pathway">
    <text evidence="2">Glycan metabolism; osmoregulated periplasmic glucan (OPG) biosynthesis.</text>
</comment>
<keyword evidence="9" id="KW-1185">Reference proteome</keyword>
<dbReference type="GO" id="GO:0051274">
    <property type="term" value="P:beta-glucan biosynthetic process"/>
    <property type="evidence" value="ECO:0007669"/>
    <property type="project" value="TreeGrafter"/>
</dbReference>
<evidence type="ECO:0000313" key="9">
    <source>
        <dbReference type="Proteomes" id="UP000193077"/>
    </source>
</evidence>
<feature type="chain" id="PRO_5012147621" evidence="6">
    <location>
        <begin position="26"/>
        <end position="500"/>
    </location>
</feature>
<feature type="signal peptide" evidence="6">
    <location>
        <begin position="1"/>
        <end position="25"/>
    </location>
</feature>
<dbReference type="Pfam" id="PF04349">
    <property type="entry name" value="MdoG"/>
    <property type="match status" value="1"/>
</dbReference>
<dbReference type="UniPathway" id="UPA00637"/>
<comment type="similarity">
    <text evidence="3">Belongs to the OpgD/OpgG family.</text>
</comment>
<evidence type="ECO:0000256" key="5">
    <source>
        <dbReference type="ARBA" id="ARBA00022764"/>
    </source>
</evidence>
<dbReference type="Gene3D" id="2.70.98.10">
    <property type="match status" value="1"/>
</dbReference>
<dbReference type="InterPro" id="IPR014438">
    <property type="entry name" value="Glucan_biosyn_MdoG/MdoD"/>
</dbReference>
<dbReference type="AlphaFoldDB" id="A0A1Y5T5I9"/>
<evidence type="ECO:0000313" key="8">
    <source>
        <dbReference type="EMBL" id="SLN56247.1"/>
    </source>
</evidence>
<comment type="subcellular location">
    <subcellularLocation>
        <location evidence="1">Periplasm</location>
    </subcellularLocation>
</comment>
<dbReference type="InterPro" id="IPR007444">
    <property type="entry name" value="Glucan_biosyn_MdoG_C"/>
</dbReference>
<gene>
    <name evidence="8" type="primary">mdoG</name>
    <name evidence="8" type="ORF">TRL7639_03011</name>
</gene>
<evidence type="ECO:0000259" key="7">
    <source>
        <dbReference type="Pfam" id="PF04349"/>
    </source>
</evidence>
<dbReference type="InterPro" id="IPR011013">
    <property type="entry name" value="Gal_mutarotase_sf_dom"/>
</dbReference>
<dbReference type="InterPro" id="IPR013783">
    <property type="entry name" value="Ig-like_fold"/>
</dbReference>
<evidence type="ECO:0000256" key="6">
    <source>
        <dbReference type="SAM" id="SignalP"/>
    </source>
</evidence>
<dbReference type="FunFam" id="2.70.98.10:FF:000001">
    <property type="entry name" value="Glucans biosynthesis protein G"/>
    <property type="match status" value="1"/>
</dbReference>
<dbReference type="Proteomes" id="UP000193077">
    <property type="component" value="Unassembled WGS sequence"/>
</dbReference>
<dbReference type="PANTHER" id="PTHR30504">
    <property type="entry name" value="GLUCANS BIOSYNTHESIS PROTEIN"/>
    <property type="match status" value="1"/>
</dbReference>
<dbReference type="GO" id="GO:0030246">
    <property type="term" value="F:carbohydrate binding"/>
    <property type="evidence" value="ECO:0007669"/>
    <property type="project" value="InterPro"/>
</dbReference>
<dbReference type="GO" id="GO:0003824">
    <property type="term" value="F:catalytic activity"/>
    <property type="evidence" value="ECO:0007669"/>
    <property type="project" value="InterPro"/>
</dbReference>
<dbReference type="PROSITE" id="PS51318">
    <property type="entry name" value="TAT"/>
    <property type="match status" value="1"/>
</dbReference>
<evidence type="ECO:0000256" key="4">
    <source>
        <dbReference type="ARBA" id="ARBA00022729"/>
    </source>
</evidence>
<evidence type="ECO:0000256" key="1">
    <source>
        <dbReference type="ARBA" id="ARBA00004418"/>
    </source>
</evidence>
<sequence>MKLSRRHFLASASALALAPAVGATGAGVPFDRETVVAEARDLASRPYAPRPRVPEAWQNLSYEQYREIRFRLDKALWYGTDTPYNVDFFTPGLYFPQAVKVFAVEDGLSTPVPFSLDMFKKSDKVPELPVDADTLGFSGLRLRTELHRPGKTDEFCVFQGASYFRAIGLGEAYGLSARGLALKTGDPEGEEFPDFIRFWLERPKVGQRNMVVHALMDSPSVTGAYRFDVTPGEDCVMEVEATLFAREEMEHVGLGPLTSMFLFDETNPTRFDDFRPAVHDSDGLMIHNGAGEVLWRPLANPKHLQVSSFVDTNPRGFGLMQRSREFADFADLEAHYHRRPGLWVEPKGDWGKGTVRLVEIPADQEIYDNIVAYWRPSEPYAAGQRVDIAYRLTWGEHPYRTPLPAVINTAMGKRHFAEGRVAVIDFAASELFDDLDAIDIFTQSRHVETSKGVLQRNPDTGGARLAFSFDPGERDHVELRAQLRKDGAAASEVWLYRWTA</sequence>
<proteinExistence type="inferred from homology"/>
<dbReference type="InterPro" id="IPR006311">
    <property type="entry name" value="TAT_signal"/>
</dbReference>
<dbReference type="RefSeq" id="WP_085796669.1">
    <property type="nucleotide sequence ID" value="NZ_FWFO01000002.1"/>
</dbReference>
<dbReference type="SUPFAM" id="SSF81296">
    <property type="entry name" value="E set domains"/>
    <property type="match status" value="1"/>
</dbReference>